<dbReference type="InterPro" id="IPR021255">
    <property type="entry name" value="DUF2807"/>
</dbReference>
<feature type="domain" description="Putative auto-transporter adhesin head GIN" evidence="2">
    <location>
        <begin position="59"/>
        <end position="252"/>
    </location>
</feature>
<evidence type="ECO:0000313" key="3">
    <source>
        <dbReference type="EMBL" id="KAB5489999.1"/>
    </source>
</evidence>
<keyword evidence="4" id="KW-1185">Reference proteome</keyword>
<evidence type="ECO:0000313" key="4">
    <source>
        <dbReference type="Proteomes" id="UP000319204"/>
    </source>
</evidence>
<dbReference type="PROSITE" id="PS51257">
    <property type="entry name" value="PROKAR_LIPOPROTEIN"/>
    <property type="match status" value="1"/>
</dbReference>
<sequence length="269" mass="29617">MIIKNATARNVILSAVEGAFARCFVFIAFLMLISCNGENVPDCFQNAGDMVRRPIDVPAFTTITVFENLNVVLKQGDEQRVEIETGEYLLNDVSAVVEDGRLILRNENSCNYVREYGLTTLYVTSPNITEIRSSTGLPITSDGVLDYPSISLISESYTNPETETTDGSFDLNLNATSVRIVVNGIAYFKLQGTTENFNVTVAAGDSRIEAEDLISQNVTINHRGSNDIFVNPQQRLSGVIRGTGDVISVNRPSEVDVEELFNGRLIFQE</sequence>
<reference evidence="3" key="1">
    <citation type="submission" date="2019-10" db="EMBL/GenBank/DDBJ databases">
        <title>Muricauda hadale sp. nov., a piezophilic bacterium isolated from hadopelagic water of the Mariana Trench.</title>
        <authorList>
            <person name="Wei Y."/>
        </authorList>
    </citation>
    <scope>NUCLEOTIDE SEQUENCE [LARGE SCALE GENOMIC DNA]</scope>
    <source>
        <strain evidence="3">MT-229</strain>
    </source>
</reference>
<evidence type="ECO:0000256" key="1">
    <source>
        <dbReference type="SAM" id="Phobius"/>
    </source>
</evidence>
<keyword evidence="1" id="KW-0472">Membrane</keyword>
<dbReference type="RefSeq" id="WP_151889771.1">
    <property type="nucleotide sequence ID" value="NZ_VNIK02000003.1"/>
</dbReference>
<protein>
    <submittedName>
        <fullName evidence="3">DUF2807 domain-containing protein</fullName>
    </submittedName>
</protein>
<dbReference type="EMBL" id="VNIK02000003">
    <property type="protein sequence ID" value="KAB5489999.1"/>
    <property type="molecule type" value="Genomic_DNA"/>
</dbReference>
<gene>
    <name evidence="3" type="ORF">FOT42_006510</name>
</gene>
<organism evidence="3 4">
    <name type="scientific">Flagellimonas hadalis</name>
    <dbReference type="NCBI Taxonomy" id="2597517"/>
    <lineage>
        <taxon>Bacteria</taxon>
        <taxon>Pseudomonadati</taxon>
        <taxon>Bacteroidota</taxon>
        <taxon>Flavobacteriia</taxon>
        <taxon>Flavobacteriales</taxon>
        <taxon>Flavobacteriaceae</taxon>
        <taxon>Flagellimonas</taxon>
    </lineage>
</organism>
<dbReference type="Proteomes" id="UP000319204">
    <property type="component" value="Unassembled WGS sequence"/>
</dbReference>
<proteinExistence type="predicted"/>
<keyword evidence="1" id="KW-1133">Transmembrane helix</keyword>
<dbReference type="OrthoDB" id="1466971at2"/>
<evidence type="ECO:0000259" key="2">
    <source>
        <dbReference type="Pfam" id="PF10988"/>
    </source>
</evidence>
<name>A0A5N5ITS0_9FLAO</name>
<comment type="caution">
    <text evidence="3">The sequence shown here is derived from an EMBL/GenBank/DDBJ whole genome shotgun (WGS) entry which is preliminary data.</text>
</comment>
<accession>A0A5N5ITS0</accession>
<feature type="transmembrane region" description="Helical" evidence="1">
    <location>
        <begin position="12"/>
        <end position="33"/>
    </location>
</feature>
<dbReference type="Pfam" id="PF10988">
    <property type="entry name" value="DUF2807"/>
    <property type="match status" value="1"/>
</dbReference>
<keyword evidence="1" id="KW-0812">Transmembrane</keyword>
<dbReference type="AlphaFoldDB" id="A0A5N5ITS0"/>
<dbReference type="Gene3D" id="2.160.20.120">
    <property type="match status" value="1"/>
</dbReference>